<dbReference type="Proteomes" id="UP001174909">
    <property type="component" value="Unassembled WGS sequence"/>
</dbReference>
<gene>
    <name evidence="1" type="ORF">GBAR_LOCUS18107</name>
</gene>
<protein>
    <submittedName>
        <fullName evidence="1">Uncharacterized protein</fullName>
    </submittedName>
</protein>
<feature type="non-terminal residue" evidence="1">
    <location>
        <position position="1"/>
    </location>
</feature>
<dbReference type="EMBL" id="CASHTH010002580">
    <property type="protein sequence ID" value="CAI8031973.1"/>
    <property type="molecule type" value="Genomic_DNA"/>
</dbReference>
<keyword evidence="2" id="KW-1185">Reference proteome</keyword>
<reference evidence="1" key="1">
    <citation type="submission" date="2023-03" db="EMBL/GenBank/DDBJ databases">
        <authorList>
            <person name="Steffen K."/>
            <person name="Cardenas P."/>
        </authorList>
    </citation>
    <scope>NUCLEOTIDE SEQUENCE</scope>
</reference>
<proteinExistence type="predicted"/>
<organism evidence="1 2">
    <name type="scientific">Geodia barretti</name>
    <name type="common">Barrett's horny sponge</name>
    <dbReference type="NCBI Taxonomy" id="519541"/>
    <lineage>
        <taxon>Eukaryota</taxon>
        <taxon>Metazoa</taxon>
        <taxon>Porifera</taxon>
        <taxon>Demospongiae</taxon>
        <taxon>Heteroscleromorpha</taxon>
        <taxon>Tetractinellida</taxon>
        <taxon>Astrophorina</taxon>
        <taxon>Geodiidae</taxon>
        <taxon>Geodia</taxon>
    </lineage>
</organism>
<sequence length="41" mass="4952">YSAYILLPQGPSYWQSEYPKFFTLAVIPNRFRGKYAHWILE</sequence>
<accession>A0AA35WS99</accession>
<dbReference type="AlphaFoldDB" id="A0AA35WS99"/>
<evidence type="ECO:0000313" key="2">
    <source>
        <dbReference type="Proteomes" id="UP001174909"/>
    </source>
</evidence>
<comment type="caution">
    <text evidence="1">The sequence shown here is derived from an EMBL/GenBank/DDBJ whole genome shotgun (WGS) entry which is preliminary data.</text>
</comment>
<evidence type="ECO:0000313" key="1">
    <source>
        <dbReference type="EMBL" id="CAI8031973.1"/>
    </source>
</evidence>
<name>A0AA35WS99_GEOBA</name>